<comment type="similarity">
    <text evidence="1">Belongs to the carbohydrate kinase PfkB family.</text>
</comment>
<organism evidence="7 8">
    <name type="scientific">Labedaea rhizosphaerae</name>
    <dbReference type="NCBI Taxonomy" id="598644"/>
    <lineage>
        <taxon>Bacteria</taxon>
        <taxon>Bacillati</taxon>
        <taxon>Actinomycetota</taxon>
        <taxon>Actinomycetes</taxon>
        <taxon>Pseudonocardiales</taxon>
        <taxon>Pseudonocardiaceae</taxon>
        <taxon>Labedaea</taxon>
    </lineage>
</organism>
<dbReference type="AlphaFoldDB" id="A0A4R6SH94"/>
<reference evidence="7 8" key="1">
    <citation type="submission" date="2019-03" db="EMBL/GenBank/DDBJ databases">
        <title>Genomic Encyclopedia of Type Strains, Phase IV (KMG-IV): sequencing the most valuable type-strain genomes for metagenomic binning, comparative biology and taxonomic classification.</title>
        <authorList>
            <person name="Goeker M."/>
        </authorList>
    </citation>
    <scope>NUCLEOTIDE SEQUENCE [LARGE SCALE GENOMIC DNA]</scope>
    <source>
        <strain evidence="7 8">DSM 45361</strain>
    </source>
</reference>
<dbReference type="EMBL" id="SNXZ01000002">
    <property type="protein sequence ID" value="TDQ00726.1"/>
    <property type="molecule type" value="Genomic_DNA"/>
</dbReference>
<evidence type="ECO:0000259" key="6">
    <source>
        <dbReference type="Pfam" id="PF00294"/>
    </source>
</evidence>
<name>A0A4R6SH94_LABRH</name>
<evidence type="ECO:0000313" key="8">
    <source>
        <dbReference type="Proteomes" id="UP000295444"/>
    </source>
</evidence>
<dbReference type="CDD" id="cd01166">
    <property type="entry name" value="KdgK"/>
    <property type="match status" value="1"/>
</dbReference>
<keyword evidence="2" id="KW-0808">Transferase</keyword>
<dbReference type="GO" id="GO:0016301">
    <property type="term" value="F:kinase activity"/>
    <property type="evidence" value="ECO:0007669"/>
    <property type="project" value="UniProtKB-KW"/>
</dbReference>
<evidence type="ECO:0000313" key="7">
    <source>
        <dbReference type="EMBL" id="TDQ00726.1"/>
    </source>
</evidence>
<keyword evidence="8" id="KW-1185">Reference proteome</keyword>
<dbReference type="RefSeq" id="WP_133849399.1">
    <property type="nucleotide sequence ID" value="NZ_SNXZ01000002.1"/>
</dbReference>
<evidence type="ECO:0000256" key="3">
    <source>
        <dbReference type="ARBA" id="ARBA00022741"/>
    </source>
</evidence>
<evidence type="ECO:0000256" key="4">
    <source>
        <dbReference type="ARBA" id="ARBA00022777"/>
    </source>
</evidence>
<dbReference type="Gene3D" id="3.40.1190.20">
    <property type="match status" value="1"/>
</dbReference>
<comment type="caution">
    <text evidence="7">The sequence shown here is derived from an EMBL/GenBank/DDBJ whole genome shotgun (WGS) entry which is preliminary data.</text>
</comment>
<dbReference type="PANTHER" id="PTHR43085:SF1">
    <property type="entry name" value="PSEUDOURIDINE KINASE-RELATED"/>
    <property type="match status" value="1"/>
</dbReference>
<proteinExistence type="inferred from homology"/>
<evidence type="ECO:0000256" key="5">
    <source>
        <dbReference type="ARBA" id="ARBA00022840"/>
    </source>
</evidence>
<evidence type="ECO:0000256" key="1">
    <source>
        <dbReference type="ARBA" id="ARBA00010688"/>
    </source>
</evidence>
<dbReference type="Pfam" id="PF00294">
    <property type="entry name" value="PfkB"/>
    <property type="match status" value="1"/>
</dbReference>
<dbReference type="Proteomes" id="UP000295444">
    <property type="component" value="Unassembled WGS sequence"/>
</dbReference>
<gene>
    <name evidence="7" type="ORF">EV186_102592</name>
</gene>
<dbReference type="GO" id="GO:0005524">
    <property type="term" value="F:ATP binding"/>
    <property type="evidence" value="ECO:0007669"/>
    <property type="project" value="UniProtKB-KW"/>
</dbReference>
<dbReference type="InterPro" id="IPR011611">
    <property type="entry name" value="PfkB_dom"/>
</dbReference>
<evidence type="ECO:0000256" key="2">
    <source>
        <dbReference type="ARBA" id="ARBA00022679"/>
    </source>
</evidence>
<keyword evidence="5" id="KW-0067">ATP-binding</keyword>
<keyword evidence="4 7" id="KW-0418">Kinase</keyword>
<dbReference type="SUPFAM" id="SSF53613">
    <property type="entry name" value="Ribokinase-like"/>
    <property type="match status" value="1"/>
</dbReference>
<keyword evidence="3" id="KW-0547">Nucleotide-binding</keyword>
<dbReference type="OrthoDB" id="9808601at2"/>
<protein>
    <submittedName>
        <fullName evidence="7">2-dehydro-3-deoxygluconokinase</fullName>
    </submittedName>
</protein>
<dbReference type="PANTHER" id="PTHR43085">
    <property type="entry name" value="HEXOKINASE FAMILY MEMBER"/>
    <property type="match status" value="1"/>
</dbReference>
<feature type="domain" description="Carbohydrate kinase PfkB" evidence="6">
    <location>
        <begin position="4"/>
        <end position="296"/>
    </location>
</feature>
<dbReference type="InterPro" id="IPR050306">
    <property type="entry name" value="PfkB_Carbo_kinase"/>
</dbReference>
<accession>A0A4R6SH94</accession>
<dbReference type="InterPro" id="IPR029056">
    <property type="entry name" value="Ribokinase-like"/>
</dbReference>
<sequence length="312" mass="32375">MTGSIVTLGEVMALFLTADARPLGMATDFRLDVAGAEATVAIGLARLGHHAVYLGRLGDDPLGAQIVRTMRGHGVDVTGLQLVPDGPTGLLVRDAPVDRPISVRYYRSGSAAGTVCPDDIPPPLVESAALVHLTGITSALSDSAHATVLHVLRLAREAGVLVSFDPNVRLTLAPPTRWRAIFEEVVPWCDIVLTGADDARVVTDGDPAAWFLDRGAKTVVVKDGAKGAYETDGTTVTQAPARQAVVVDPVGAGDAFAAGWLGGWLRGLPPEQRLREACVVAALAIGAPGDIAGLPDDRVVQAVLAGEGDVTR</sequence>